<dbReference type="CDD" id="cd11069">
    <property type="entry name" value="CYP_FUM15-like"/>
    <property type="match status" value="1"/>
</dbReference>
<dbReference type="InParanoid" id="A0A167R189"/>
<reference evidence="4" key="1">
    <citation type="submission" date="2015-06" db="EMBL/GenBank/DDBJ databases">
        <title>Expansion of signal transduction pathways in fungi by whole-genome duplication.</title>
        <authorList>
            <consortium name="DOE Joint Genome Institute"/>
            <person name="Corrochano L.M."/>
            <person name="Kuo A."/>
            <person name="Marcet-Houben M."/>
            <person name="Polaino S."/>
            <person name="Salamov A."/>
            <person name="Villalobos J.M."/>
            <person name="Alvarez M.I."/>
            <person name="Avalos J."/>
            <person name="Benito E.P."/>
            <person name="Benoit I."/>
            <person name="Burger G."/>
            <person name="Camino L.P."/>
            <person name="Canovas D."/>
            <person name="Cerda-Olmedo E."/>
            <person name="Cheng J.-F."/>
            <person name="Dominguez A."/>
            <person name="Elias M."/>
            <person name="Eslava A.P."/>
            <person name="Glaser F."/>
            <person name="Grimwood J."/>
            <person name="Gutierrez G."/>
            <person name="Heitman J."/>
            <person name="Henrissat B."/>
            <person name="Iturriaga E.A."/>
            <person name="Lang B.F."/>
            <person name="Lavin J.L."/>
            <person name="Lee S."/>
            <person name="Li W."/>
            <person name="Lindquist E."/>
            <person name="Lopez-Garcia S."/>
            <person name="Luque E.M."/>
            <person name="Marcos A.T."/>
            <person name="Martin J."/>
            <person name="McCluskey K."/>
            <person name="Medina H.R."/>
            <person name="Miralles-Duran A."/>
            <person name="Miyazaki A."/>
            <person name="Munoz-Torres E."/>
            <person name="Oguiza J.A."/>
            <person name="Ohm R."/>
            <person name="Olmedo M."/>
            <person name="Orejas M."/>
            <person name="Ortiz-Castellanos L."/>
            <person name="Pisabarro A.G."/>
            <person name="Rodriguez-Romero J."/>
            <person name="Ruiz-Herrera J."/>
            <person name="Ruiz-Vazquez R."/>
            <person name="Sanz C."/>
            <person name="Schackwitz W."/>
            <person name="Schmutz J."/>
            <person name="Shahriari M."/>
            <person name="Shelest E."/>
            <person name="Silva-Franco F."/>
            <person name="Soanes D."/>
            <person name="Syed K."/>
            <person name="Tagua V.G."/>
            <person name="Talbot N.J."/>
            <person name="Thon M."/>
            <person name="De vries R.P."/>
            <person name="Wiebenga A."/>
            <person name="Yadav J.S."/>
            <person name="Braun E.L."/>
            <person name="Baker S."/>
            <person name="Garre V."/>
            <person name="Horwitz B."/>
            <person name="Torres-Martinez S."/>
            <person name="Idnurm A."/>
            <person name="Herrera-Estrella A."/>
            <person name="Gabaldon T."/>
            <person name="Grigoriev I.V."/>
        </authorList>
    </citation>
    <scope>NUCLEOTIDE SEQUENCE [LARGE SCALE GENOMIC DNA]</scope>
    <source>
        <strain evidence="4">NRRL 1555(-)</strain>
    </source>
</reference>
<dbReference type="GeneID" id="28999832"/>
<dbReference type="PRINTS" id="PR00385">
    <property type="entry name" value="P450"/>
</dbReference>
<keyword evidence="2" id="KW-0349">Heme</keyword>
<dbReference type="Pfam" id="PF00067">
    <property type="entry name" value="p450"/>
    <property type="match status" value="1"/>
</dbReference>
<dbReference type="InterPro" id="IPR001128">
    <property type="entry name" value="Cyt_P450"/>
</dbReference>
<evidence type="ECO:0000313" key="3">
    <source>
        <dbReference type="EMBL" id="OAD80617.1"/>
    </source>
</evidence>
<dbReference type="Gene3D" id="1.10.630.10">
    <property type="entry name" value="Cytochrome P450"/>
    <property type="match status" value="1"/>
</dbReference>
<keyword evidence="4" id="KW-1185">Reference proteome</keyword>
<evidence type="ECO:0000313" key="4">
    <source>
        <dbReference type="Proteomes" id="UP000077315"/>
    </source>
</evidence>
<keyword evidence="2" id="KW-0479">Metal-binding</keyword>
<gene>
    <name evidence="3" type="ORF">PHYBLDRAFT_184378</name>
</gene>
<dbReference type="GO" id="GO:0005506">
    <property type="term" value="F:iron ion binding"/>
    <property type="evidence" value="ECO:0007669"/>
    <property type="project" value="InterPro"/>
</dbReference>
<dbReference type="AlphaFoldDB" id="A0A167R189"/>
<evidence type="ECO:0000256" key="1">
    <source>
        <dbReference type="ARBA" id="ARBA00010617"/>
    </source>
</evidence>
<dbReference type="GO" id="GO:0004497">
    <property type="term" value="F:monooxygenase activity"/>
    <property type="evidence" value="ECO:0007669"/>
    <property type="project" value="InterPro"/>
</dbReference>
<dbReference type="PRINTS" id="PR00463">
    <property type="entry name" value="EP450I"/>
</dbReference>
<dbReference type="PANTHER" id="PTHR24291:SF175">
    <property type="entry name" value="CYTOCHROME P450"/>
    <property type="match status" value="1"/>
</dbReference>
<feature type="binding site" description="axial binding residue" evidence="2">
    <location>
        <position position="517"/>
    </location>
    <ligand>
        <name>heme</name>
        <dbReference type="ChEBI" id="CHEBI:30413"/>
    </ligand>
    <ligandPart>
        <name>Fe</name>
        <dbReference type="ChEBI" id="CHEBI:18248"/>
    </ligandPart>
</feature>
<evidence type="ECO:0000256" key="2">
    <source>
        <dbReference type="PIRSR" id="PIRSR602401-1"/>
    </source>
</evidence>
<dbReference type="PANTHER" id="PTHR24291">
    <property type="entry name" value="CYTOCHROME P450 FAMILY 4"/>
    <property type="match status" value="1"/>
</dbReference>
<sequence>MQQSIEAFKAIRLQDTLQATHQHWNVLLGLAEKYINQKVLSPLGINASVQRVLTGVGLASYFGYIISKYFIYRLYLNPVNKIPGPPVSWFPFTGNAIEIIKLESGAPHKIWKDKYGGIISYHGPWNSPRVLVTDAKLLKSILTTNEYDYIKAPQTSDFLRKFIGNGLLVAEGQEHRKQRKMLNPAFSVNTIRYMVPMMAIPGVHLYKKWQKALKETDALEANVSHELSLATLDVIAIAGFGEEFEAVKLADTPERNKLGEAYMLIFSPEKSIMRFLSFFFPILNKLPTQRNRKVNHDLRTLGTESRYLVERGKKRTEENDSKNSKDILSLMVKEIDEDGLGMTVSELQDQCLTFLAAGHETTSVALSWCLWLLAKNPGIQDELREEIRPLFRNLDTDHHMFDSSKDSREMAIKNEASVPSYDDINSLKLLNNVCKETLRVIPPVPVTNRVTRKEVILGDYILPKGTDVFISIIANHHSKQIWGDDAETFRPSRWDEELASKVSPYEYMPFLAGGRQCIGYKFALVEMKILLAILIMDFKFSEKPGFEPKKEQLITLRPSPNMTLILEKA</sequence>
<comment type="similarity">
    <text evidence="1">Belongs to the cytochrome P450 family.</text>
</comment>
<accession>A0A167R189</accession>
<dbReference type="EMBL" id="KV440971">
    <property type="protein sequence ID" value="OAD80617.1"/>
    <property type="molecule type" value="Genomic_DNA"/>
</dbReference>
<dbReference type="InterPro" id="IPR050196">
    <property type="entry name" value="Cytochrome_P450_Monoox"/>
</dbReference>
<dbReference type="InterPro" id="IPR036396">
    <property type="entry name" value="Cyt_P450_sf"/>
</dbReference>
<dbReference type="GO" id="GO:0020037">
    <property type="term" value="F:heme binding"/>
    <property type="evidence" value="ECO:0007669"/>
    <property type="project" value="InterPro"/>
</dbReference>
<organism evidence="3 4">
    <name type="scientific">Phycomyces blakesleeanus (strain ATCC 8743b / DSM 1359 / FGSC 10004 / NBRC 33097 / NRRL 1555)</name>
    <dbReference type="NCBI Taxonomy" id="763407"/>
    <lineage>
        <taxon>Eukaryota</taxon>
        <taxon>Fungi</taxon>
        <taxon>Fungi incertae sedis</taxon>
        <taxon>Mucoromycota</taxon>
        <taxon>Mucoromycotina</taxon>
        <taxon>Mucoromycetes</taxon>
        <taxon>Mucorales</taxon>
        <taxon>Phycomycetaceae</taxon>
        <taxon>Phycomyces</taxon>
    </lineage>
</organism>
<dbReference type="GO" id="GO:0016705">
    <property type="term" value="F:oxidoreductase activity, acting on paired donors, with incorporation or reduction of molecular oxygen"/>
    <property type="evidence" value="ECO:0007669"/>
    <property type="project" value="InterPro"/>
</dbReference>
<proteinExistence type="inferred from homology"/>
<dbReference type="SUPFAM" id="SSF48264">
    <property type="entry name" value="Cytochrome P450"/>
    <property type="match status" value="1"/>
</dbReference>
<dbReference type="VEuPathDB" id="FungiDB:PHYBLDRAFT_184378"/>
<keyword evidence="2" id="KW-0408">Iron</keyword>
<name>A0A167R189_PHYB8</name>
<comment type="cofactor">
    <cofactor evidence="2">
        <name>heme</name>
        <dbReference type="ChEBI" id="CHEBI:30413"/>
    </cofactor>
</comment>
<protein>
    <submittedName>
        <fullName evidence="3">CYP5210 protein</fullName>
    </submittedName>
</protein>
<dbReference type="Proteomes" id="UP000077315">
    <property type="component" value="Unassembled WGS sequence"/>
</dbReference>
<dbReference type="STRING" id="763407.A0A167R189"/>
<dbReference type="OrthoDB" id="1470350at2759"/>
<dbReference type="InterPro" id="IPR002401">
    <property type="entry name" value="Cyt_P450_E_grp-I"/>
</dbReference>
<dbReference type="RefSeq" id="XP_018298657.1">
    <property type="nucleotide sequence ID" value="XM_018438926.1"/>
</dbReference>